<dbReference type="Gene3D" id="1.10.510.10">
    <property type="entry name" value="Transferase(Phosphotransferase) domain 1"/>
    <property type="match status" value="1"/>
</dbReference>
<evidence type="ECO:0000256" key="5">
    <source>
        <dbReference type="ARBA" id="ARBA00022840"/>
    </source>
</evidence>
<proteinExistence type="predicted"/>
<evidence type="ECO:0000256" key="2">
    <source>
        <dbReference type="ARBA" id="ARBA00022679"/>
    </source>
</evidence>
<gene>
    <name evidence="6" type="ORF">Ddye_028276</name>
</gene>
<comment type="caution">
    <text evidence="6">The sequence shown here is derived from an EMBL/GenBank/DDBJ whole genome shotgun (WGS) entry which is preliminary data.</text>
</comment>
<keyword evidence="3" id="KW-0547">Nucleotide-binding</keyword>
<dbReference type="EMBL" id="JANJYI010000008">
    <property type="protein sequence ID" value="KAK2640481.1"/>
    <property type="molecule type" value="Genomic_DNA"/>
</dbReference>
<evidence type="ECO:0008006" key="8">
    <source>
        <dbReference type="Google" id="ProtNLM"/>
    </source>
</evidence>
<accession>A0AAD9TQW2</accession>
<evidence type="ECO:0000313" key="6">
    <source>
        <dbReference type="EMBL" id="KAK2640481.1"/>
    </source>
</evidence>
<dbReference type="Proteomes" id="UP001280121">
    <property type="component" value="Unassembled WGS sequence"/>
</dbReference>
<organism evidence="6 7">
    <name type="scientific">Dipteronia dyeriana</name>
    <dbReference type="NCBI Taxonomy" id="168575"/>
    <lineage>
        <taxon>Eukaryota</taxon>
        <taxon>Viridiplantae</taxon>
        <taxon>Streptophyta</taxon>
        <taxon>Embryophyta</taxon>
        <taxon>Tracheophyta</taxon>
        <taxon>Spermatophyta</taxon>
        <taxon>Magnoliopsida</taxon>
        <taxon>eudicotyledons</taxon>
        <taxon>Gunneridae</taxon>
        <taxon>Pentapetalae</taxon>
        <taxon>rosids</taxon>
        <taxon>malvids</taxon>
        <taxon>Sapindales</taxon>
        <taxon>Sapindaceae</taxon>
        <taxon>Hippocastanoideae</taxon>
        <taxon>Acereae</taxon>
        <taxon>Dipteronia</taxon>
    </lineage>
</organism>
<sequence length="267" mass="30490">MEASRSTIANRNAEFVTTSIWSSYKAASFSTRSIRVVLERISLGFISAAFLRPYFCHSRGIYHCDLQPKNLLYWVCNQSPTLVRHGDDLGAVPQTWQRGSQTKPGYGGPQVARDGSVMPALEAGDAPDLHVRRVLQHDREDNDDPLFEESIVGCATKIPYWLDMKMILFVPKRTISYQYGRFRNSNILLEEDSNLKVTDFGQSPFSEHKQDRLLHTTCGMPTVRIPPKKQKFQLSPTMPAMNITFFLAQQWHQEAHAEISFQTCIKY</sequence>
<dbReference type="InterPro" id="IPR011009">
    <property type="entry name" value="Kinase-like_dom_sf"/>
</dbReference>
<evidence type="ECO:0000256" key="3">
    <source>
        <dbReference type="ARBA" id="ARBA00022741"/>
    </source>
</evidence>
<evidence type="ECO:0000256" key="1">
    <source>
        <dbReference type="ARBA" id="ARBA00022527"/>
    </source>
</evidence>
<dbReference type="GO" id="GO:0004674">
    <property type="term" value="F:protein serine/threonine kinase activity"/>
    <property type="evidence" value="ECO:0007669"/>
    <property type="project" value="UniProtKB-KW"/>
</dbReference>
<evidence type="ECO:0000256" key="4">
    <source>
        <dbReference type="ARBA" id="ARBA00022777"/>
    </source>
</evidence>
<dbReference type="PANTHER" id="PTHR43895:SF91">
    <property type="entry name" value="CBL-INTERACTING SERINE_THREONINE-PROTEIN KINASE 6"/>
    <property type="match status" value="1"/>
</dbReference>
<keyword evidence="5" id="KW-0067">ATP-binding</keyword>
<name>A0AAD9TQW2_9ROSI</name>
<keyword evidence="1" id="KW-0723">Serine/threonine-protein kinase</keyword>
<dbReference type="GO" id="GO:0005524">
    <property type="term" value="F:ATP binding"/>
    <property type="evidence" value="ECO:0007669"/>
    <property type="project" value="UniProtKB-KW"/>
</dbReference>
<keyword evidence="7" id="KW-1185">Reference proteome</keyword>
<reference evidence="6" key="1">
    <citation type="journal article" date="2023" name="Plant J.">
        <title>Genome sequences and population genomics provide insights into the demographic history, inbreeding, and mutation load of two 'living fossil' tree species of Dipteronia.</title>
        <authorList>
            <person name="Feng Y."/>
            <person name="Comes H.P."/>
            <person name="Chen J."/>
            <person name="Zhu S."/>
            <person name="Lu R."/>
            <person name="Zhang X."/>
            <person name="Li P."/>
            <person name="Qiu J."/>
            <person name="Olsen K.M."/>
            <person name="Qiu Y."/>
        </authorList>
    </citation>
    <scope>NUCLEOTIDE SEQUENCE</scope>
    <source>
        <strain evidence="6">KIB01</strain>
    </source>
</reference>
<protein>
    <recommendedName>
        <fullName evidence="8">Protein kinase domain-containing protein</fullName>
    </recommendedName>
</protein>
<dbReference type="PANTHER" id="PTHR43895">
    <property type="entry name" value="CALCIUM/CALMODULIN-DEPENDENT PROTEIN KINASE KINASE-RELATED"/>
    <property type="match status" value="1"/>
</dbReference>
<dbReference type="GO" id="GO:0007165">
    <property type="term" value="P:signal transduction"/>
    <property type="evidence" value="ECO:0007669"/>
    <property type="project" value="TreeGrafter"/>
</dbReference>
<evidence type="ECO:0000313" key="7">
    <source>
        <dbReference type="Proteomes" id="UP001280121"/>
    </source>
</evidence>
<keyword evidence="4" id="KW-0418">Kinase</keyword>
<keyword evidence="2" id="KW-0808">Transferase</keyword>
<dbReference type="SUPFAM" id="SSF56112">
    <property type="entry name" value="Protein kinase-like (PK-like)"/>
    <property type="match status" value="1"/>
</dbReference>
<dbReference type="AlphaFoldDB" id="A0AAD9TQW2"/>